<feature type="non-terminal residue" evidence="2">
    <location>
        <position position="283"/>
    </location>
</feature>
<keyword evidence="3" id="KW-1185">Reference proteome</keyword>
<reference evidence="2 3" key="1">
    <citation type="submission" date="2024-04" db="EMBL/GenBank/DDBJ databases">
        <authorList>
            <consortium name="Genoscope - CEA"/>
            <person name="William W."/>
        </authorList>
    </citation>
    <scope>NUCLEOTIDE SEQUENCE [LARGE SCALE GENOMIC DNA]</scope>
</reference>
<evidence type="ECO:0000313" key="2">
    <source>
        <dbReference type="EMBL" id="CAL1531249.1"/>
    </source>
</evidence>
<evidence type="ECO:0000256" key="1">
    <source>
        <dbReference type="SAM" id="Coils"/>
    </source>
</evidence>
<dbReference type="SUPFAM" id="SSF57997">
    <property type="entry name" value="Tropomyosin"/>
    <property type="match status" value="1"/>
</dbReference>
<protein>
    <submittedName>
        <fullName evidence="2">Uncharacterized protein</fullName>
    </submittedName>
</protein>
<dbReference type="AlphaFoldDB" id="A0AAV2HFJ8"/>
<proteinExistence type="predicted"/>
<dbReference type="EMBL" id="CAXITT010000084">
    <property type="protein sequence ID" value="CAL1531249.1"/>
    <property type="molecule type" value="Genomic_DNA"/>
</dbReference>
<accession>A0AAV2HFJ8</accession>
<comment type="caution">
    <text evidence="2">The sequence shown here is derived from an EMBL/GenBank/DDBJ whole genome shotgun (WGS) entry which is preliminary data.</text>
</comment>
<sequence length="283" mass="32595">MLQEKISSLEAWRTQAESLHQQVVAEISDKLQESIKELAAVKDLLESKEDIVGALEKELTHVQNGRSDMEASLNSNRLELEQSIIQADALEKKCSILTEELEAAQSRLSEAEKSINLLNENMYQLKIRLHEVEELKKSNEESSDRELEKLQIQISEYVKDLYETKSNVSELESNNSDLRAKLSDTQTKLEEVSAEHDKEAAVLKSQLEMLQMDVEDKDDLIENLKVNISNLEMQVANLNQEHKHNEEKSQSRQTEFVELKRSLETFQQNLAESIQEKENLMDR</sequence>
<name>A0AAV2HFJ8_LYMST</name>
<evidence type="ECO:0000313" key="3">
    <source>
        <dbReference type="Proteomes" id="UP001497497"/>
    </source>
</evidence>
<dbReference type="Proteomes" id="UP001497497">
    <property type="component" value="Unassembled WGS sequence"/>
</dbReference>
<organism evidence="2 3">
    <name type="scientific">Lymnaea stagnalis</name>
    <name type="common">Great pond snail</name>
    <name type="synonym">Helix stagnalis</name>
    <dbReference type="NCBI Taxonomy" id="6523"/>
    <lineage>
        <taxon>Eukaryota</taxon>
        <taxon>Metazoa</taxon>
        <taxon>Spiralia</taxon>
        <taxon>Lophotrochozoa</taxon>
        <taxon>Mollusca</taxon>
        <taxon>Gastropoda</taxon>
        <taxon>Heterobranchia</taxon>
        <taxon>Euthyneura</taxon>
        <taxon>Panpulmonata</taxon>
        <taxon>Hygrophila</taxon>
        <taxon>Lymnaeoidea</taxon>
        <taxon>Lymnaeidae</taxon>
        <taxon>Lymnaea</taxon>
    </lineage>
</organism>
<keyword evidence="1" id="KW-0175">Coiled coil</keyword>
<gene>
    <name evidence="2" type="ORF">GSLYS_00005344001</name>
</gene>
<feature type="coiled-coil region" evidence="1">
    <location>
        <begin position="161"/>
        <end position="283"/>
    </location>
</feature>
<dbReference type="Gene3D" id="1.10.287.1490">
    <property type="match status" value="1"/>
</dbReference>
<feature type="coiled-coil region" evidence="1">
    <location>
        <begin position="28"/>
        <end position="135"/>
    </location>
</feature>